<dbReference type="InterPro" id="IPR017853">
    <property type="entry name" value="GH"/>
</dbReference>
<evidence type="ECO:0000259" key="1">
    <source>
        <dbReference type="Pfam" id="PF21653"/>
    </source>
</evidence>
<geneLocation type="plasmid" evidence="3">
    <name>pdsm15939_1</name>
</geneLocation>
<name>A0A160F7N0_9BACL</name>
<dbReference type="Proteomes" id="UP000076865">
    <property type="component" value="Plasmid pDSM15939_1"/>
</dbReference>
<dbReference type="PANTHER" id="PTHR43002">
    <property type="entry name" value="GLYCOGEN DEBRANCHING ENZYME"/>
    <property type="match status" value="1"/>
</dbReference>
<feature type="domain" description="Pullulanase all-beta" evidence="1">
    <location>
        <begin position="172"/>
        <end position="231"/>
    </location>
</feature>
<protein>
    <submittedName>
        <fullName evidence="2">Alpha amylase, catalytic domain protein</fullName>
    </submittedName>
</protein>
<dbReference type="InterPro" id="IPR049117">
    <property type="entry name" value="pulA_all-beta"/>
</dbReference>
<keyword evidence="2" id="KW-0614">Plasmid</keyword>
<reference evidence="2 3" key="1">
    <citation type="journal article" date="2006" name="Syst. Appl. Microbiol.">
        <title>Anoxybacillus amylolyticus sp. nov., a thermophilic amylase producing bacterium isolated from Mount Rittmann (Antarctica).</title>
        <authorList>
            <person name="Poli A."/>
            <person name="Esposito E."/>
            <person name="Lama L."/>
            <person name="Orlando P."/>
            <person name="Nicolaus G."/>
            <person name="de Appolonia F."/>
            <person name="Gambacorta A."/>
            <person name="Nicolaus B."/>
        </authorList>
    </citation>
    <scope>NUCLEOTIDE SEQUENCE [LARGE SCALE GENOMIC DNA]</scope>
    <source>
        <strain evidence="2 3">DSM 15939</strain>
        <plasmid evidence="3">Plasmid pdsm15939_1</plasmid>
    </source>
</reference>
<evidence type="ECO:0000313" key="2">
    <source>
        <dbReference type="EMBL" id="ANB62073.1"/>
    </source>
</evidence>
<dbReference type="SUPFAM" id="SSF51445">
    <property type="entry name" value="(Trans)glycosidases"/>
    <property type="match status" value="1"/>
</dbReference>
<sequence length="260" mass="30137">MMQNAHLLPTIAFFNDRFRDYVKGSTFHLGEQGFALGNSGYREQVKRVIEGSHYLFSQPTQTVNYVESHDNHTLWDKISVANYYERENVRKKRQKLATAITLLAQGIPFLHSGQEFYRTKQGVENSYNAPDTINRIDWTRKSMHEEDVRYVQGLIRLRKWHGAFRFQTVQEIRNHLLWLEPMPLTVLAFHLHDVSAYGPWSDIIVIHHNEETPLAVALPDEEIWYVVCDESRSGIDPLYAVTKKIELQGIGTVVLVKGLT</sequence>
<dbReference type="Gene3D" id="2.60.40.1180">
    <property type="entry name" value="Golgi alpha-mannosidase II"/>
    <property type="match status" value="1"/>
</dbReference>
<keyword evidence="3" id="KW-1185">Reference proteome</keyword>
<dbReference type="AlphaFoldDB" id="A0A160F7N0"/>
<dbReference type="Pfam" id="PF21653">
    <property type="entry name" value="pulA_all-beta"/>
    <property type="match status" value="1"/>
</dbReference>
<proteinExistence type="predicted"/>
<dbReference type="PATRIC" id="fig|294699.3.peg.3225"/>
<accession>A0A160F7N0</accession>
<evidence type="ECO:0000313" key="3">
    <source>
        <dbReference type="Proteomes" id="UP000076865"/>
    </source>
</evidence>
<dbReference type="InterPro" id="IPR013780">
    <property type="entry name" value="Glyco_hydro_b"/>
</dbReference>
<dbReference type="EMBL" id="CP015439">
    <property type="protein sequence ID" value="ANB62073.1"/>
    <property type="molecule type" value="Genomic_DNA"/>
</dbReference>
<dbReference type="KEGG" id="aamy:GFC30_3121"/>
<dbReference type="Gene3D" id="3.20.20.80">
    <property type="entry name" value="Glycosidases"/>
    <property type="match status" value="1"/>
</dbReference>
<gene>
    <name evidence="2" type="ORF">GFC30_3121</name>
</gene>
<organism evidence="2 3">
    <name type="scientific">Anoxybacteroides amylolyticum</name>
    <dbReference type="NCBI Taxonomy" id="294699"/>
    <lineage>
        <taxon>Bacteria</taxon>
        <taxon>Bacillati</taxon>
        <taxon>Bacillota</taxon>
        <taxon>Bacilli</taxon>
        <taxon>Bacillales</taxon>
        <taxon>Anoxybacillaceae</taxon>
        <taxon>Anoxybacteroides</taxon>
    </lineage>
</organism>